<dbReference type="Proteomes" id="UP000183447">
    <property type="component" value="Unassembled WGS sequence"/>
</dbReference>
<keyword evidence="7" id="KW-0418">Kinase</keyword>
<gene>
    <name evidence="11" type="ORF">SAMN02983003_2769</name>
</gene>
<name>A0A1K2I085_9HYPH</name>
<feature type="domain" description="PAS" evidence="9">
    <location>
        <begin position="157"/>
        <end position="222"/>
    </location>
</feature>
<keyword evidence="8" id="KW-0067">ATP-binding</keyword>
<dbReference type="PANTHER" id="PTHR41523:SF7">
    <property type="entry name" value="HISTIDINE KINASE"/>
    <property type="match status" value="1"/>
</dbReference>
<evidence type="ECO:0000256" key="5">
    <source>
        <dbReference type="ARBA" id="ARBA00022679"/>
    </source>
</evidence>
<proteinExistence type="predicted"/>
<dbReference type="GO" id="GO:0005524">
    <property type="term" value="F:ATP binding"/>
    <property type="evidence" value="ECO:0007669"/>
    <property type="project" value="UniProtKB-KW"/>
</dbReference>
<organism evidence="11 12">
    <name type="scientific">Devosia enhydra</name>
    <dbReference type="NCBI Taxonomy" id="665118"/>
    <lineage>
        <taxon>Bacteria</taxon>
        <taxon>Pseudomonadati</taxon>
        <taxon>Pseudomonadota</taxon>
        <taxon>Alphaproteobacteria</taxon>
        <taxon>Hyphomicrobiales</taxon>
        <taxon>Devosiaceae</taxon>
        <taxon>Devosia</taxon>
    </lineage>
</organism>
<dbReference type="InterPro" id="IPR011102">
    <property type="entry name" value="Sig_transdc_His_kinase_HWE"/>
</dbReference>
<keyword evidence="4" id="KW-0597">Phosphoprotein</keyword>
<dbReference type="InterPro" id="IPR013656">
    <property type="entry name" value="PAS_4"/>
</dbReference>
<dbReference type="AlphaFoldDB" id="A0A1K2I085"/>
<evidence type="ECO:0000256" key="1">
    <source>
        <dbReference type="ARBA" id="ARBA00000085"/>
    </source>
</evidence>
<protein>
    <recommendedName>
        <fullName evidence="3">Blue-light-activated histidine kinase</fullName>
        <ecNumber evidence="2">2.7.13.3</ecNumber>
    </recommendedName>
</protein>
<dbReference type="RefSeq" id="WP_177282535.1">
    <property type="nucleotide sequence ID" value="NZ_FPKU01000002.1"/>
</dbReference>
<keyword evidence="12" id="KW-1185">Reference proteome</keyword>
<evidence type="ECO:0000313" key="12">
    <source>
        <dbReference type="Proteomes" id="UP000183447"/>
    </source>
</evidence>
<keyword evidence="5" id="KW-0808">Transferase</keyword>
<dbReference type="CDD" id="cd00130">
    <property type="entry name" value="PAS"/>
    <property type="match status" value="1"/>
</dbReference>
<reference evidence="11 12" key="1">
    <citation type="submission" date="2016-11" db="EMBL/GenBank/DDBJ databases">
        <authorList>
            <person name="Jaros S."/>
            <person name="Januszkiewicz K."/>
            <person name="Wedrychowicz H."/>
        </authorList>
    </citation>
    <scope>NUCLEOTIDE SEQUENCE [LARGE SCALE GENOMIC DNA]</scope>
    <source>
        <strain evidence="11 12">ATCC 23634</strain>
    </source>
</reference>
<dbReference type="GO" id="GO:0004673">
    <property type="term" value="F:protein histidine kinase activity"/>
    <property type="evidence" value="ECO:0007669"/>
    <property type="project" value="UniProtKB-EC"/>
</dbReference>
<dbReference type="NCBIfam" id="TIGR00229">
    <property type="entry name" value="sensory_box"/>
    <property type="match status" value="1"/>
</dbReference>
<evidence type="ECO:0000259" key="10">
    <source>
        <dbReference type="SMART" id="SM00911"/>
    </source>
</evidence>
<evidence type="ECO:0000256" key="3">
    <source>
        <dbReference type="ARBA" id="ARBA00021740"/>
    </source>
</evidence>
<evidence type="ECO:0000313" key="11">
    <source>
        <dbReference type="EMBL" id="SFZ85603.1"/>
    </source>
</evidence>
<sequence length="476" mass="52169">MSADYARIFQSLPVPFMVLDRNLRFVEANAAYCAATTSRRADLIGRHVFEAFPEEGDNLRRYQEAFERALAGEENVVAFFPYAVPGPNGQRVLKYWSCTHTPLRNDAGDVTHIIQQAEDVTGLAAEAPDATAGMQAKVTKRAQRLESLSQTLRAEGDFLKRLFQSAPGFMAVFSGPDQTVELANDAFRRLVGKDDVVGRSLAEITGHFSATGASARPGTGSAFIAEAFPLLVRDPDGGAQRRIYLDFVWQPIIDDDGTQVAVFVQGNDVTEKVQASHHQQLLLDEINHRVKNTLAVVQALVLQTLRSTPSPAEFSTKLQARLAALSGTHNLLTETAWNGVELRALLHQELAHFGERRIALSGPAALLSPRRTVNLGLVFHELATNAAKYGALSVPDGRVTVSWQVLPDEEGRPERLEIVWEESGGPPVVKPGEAGFGTRLIERTMRAKPDARFSIDYRPQGLLARFDMPAEHGDAT</sequence>
<evidence type="ECO:0000256" key="8">
    <source>
        <dbReference type="ARBA" id="ARBA00022840"/>
    </source>
</evidence>
<evidence type="ECO:0000256" key="6">
    <source>
        <dbReference type="ARBA" id="ARBA00022741"/>
    </source>
</evidence>
<dbReference type="InterPro" id="IPR036890">
    <property type="entry name" value="HATPase_C_sf"/>
</dbReference>
<dbReference type="SMART" id="SM00911">
    <property type="entry name" value="HWE_HK"/>
    <property type="match status" value="1"/>
</dbReference>
<evidence type="ECO:0000256" key="2">
    <source>
        <dbReference type="ARBA" id="ARBA00012438"/>
    </source>
</evidence>
<dbReference type="SMART" id="SM00091">
    <property type="entry name" value="PAS"/>
    <property type="match status" value="2"/>
</dbReference>
<evidence type="ECO:0000259" key="9">
    <source>
        <dbReference type="SMART" id="SM00091"/>
    </source>
</evidence>
<feature type="domain" description="Signal transduction histidine kinase HWE region" evidence="10">
    <location>
        <begin position="285"/>
        <end position="364"/>
    </location>
</feature>
<dbReference type="EC" id="2.7.13.3" evidence="2"/>
<dbReference type="Gene3D" id="3.30.565.10">
    <property type="entry name" value="Histidine kinase-like ATPase, C-terminal domain"/>
    <property type="match status" value="1"/>
</dbReference>
<dbReference type="Pfam" id="PF08448">
    <property type="entry name" value="PAS_4"/>
    <property type="match status" value="1"/>
</dbReference>
<evidence type="ECO:0000256" key="4">
    <source>
        <dbReference type="ARBA" id="ARBA00022553"/>
    </source>
</evidence>
<keyword evidence="6" id="KW-0547">Nucleotide-binding</keyword>
<comment type="catalytic activity">
    <reaction evidence="1">
        <text>ATP + protein L-histidine = ADP + protein N-phospho-L-histidine.</text>
        <dbReference type="EC" id="2.7.13.3"/>
    </reaction>
</comment>
<dbReference type="PANTHER" id="PTHR41523">
    <property type="entry name" value="TWO-COMPONENT SYSTEM SENSOR PROTEIN"/>
    <property type="match status" value="1"/>
</dbReference>
<dbReference type="EMBL" id="FPKU01000002">
    <property type="protein sequence ID" value="SFZ85603.1"/>
    <property type="molecule type" value="Genomic_DNA"/>
</dbReference>
<dbReference type="Pfam" id="PF13426">
    <property type="entry name" value="PAS_9"/>
    <property type="match status" value="1"/>
</dbReference>
<dbReference type="STRING" id="665118.SAMN02983003_2769"/>
<accession>A0A1K2I085</accession>
<feature type="domain" description="PAS" evidence="9">
    <location>
        <begin position="3"/>
        <end position="71"/>
    </location>
</feature>
<dbReference type="SUPFAM" id="SSF55785">
    <property type="entry name" value="PYP-like sensor domain (PAS domain)"/>
    <property type="match status" value="2"/>
</dbReference>
<dbReference type="Gene3D" id="3.30.450.20">
    <property type="entry name" value="PAS domain"/>
    <property type="match status" value="2"/>
</dbReference>
<dbReference type="InterPro" id="IPR000014">
    <property type="entry name" value="PAS"/>
</dbReference>
<dbReference type="CDD" id="cd16936">
    <property type="entry name" value="HATPase_RsbW-like"/>
    <property type="match status" value="1"/>
</dbReference>
<dbReference type="InterPro" id="IPR035965">
    <property type="entry name" value="PAS-like_dom_sf"/>
</dbReference>
<dbReference type="Pfam" id="PF07536">
    <property type="entry name" value="HWE_HK"/>
    <property type="match status" value="1"/>
</dbReference>
<evidence type="ECO:0000256" key="7">
    <source>
        <dbReference type="ARBA" id="ARBA00022777"/>
    </source>
</evidence>